<dbReference type="AlphaFoldDB" id="A0A6A6NP01"/>
<evidence type="ECO:0008006" key="4">
    <source>
        <dbReference type="Google" id="ProtNLM"/>
    </source>
</evidence>
<feature type="signal peptide" evidence="1">
    <location>
        <begin position="1"/>
        <end position="20"/>
    </location>
</feature>
<dbReference type="Proteomes" id="UP000799766">
    <property type="component" value="Unassembled WGS sequence"/>
</dbReference>
<sequence length="130" mass="14155">MQFFLLLVAAAPFLAKRAAASLNCTATAPIDMYSCPDATCDMVGTIETGELAQFGCASDQAVEGERWMWNYNGYYTKSTTTVEGCNLNGMPYDNTDVLPMCSEDTYVLELTDNAPLQPCPCHIDSEDPEA</sequence>
<gene>
    <name evidence="2" type="ORF">BDY21DRAFT_356584</name>
</gene>
<feature type="chain" id="PRO_5025332670" description="Secreted protein" evidence="1">
    <location>
        <begin position="21"/>
        <end position="130"/>
    </location>
</feature>
<organism evidence="2 3">
    <name type="scientific">Lineolata rhizophorae</name>
    <dbReference type="NCBI Taxonomy" id="578093"/>
    <lineage>
        <taxon>Eukaryota</taxon>
        <taxon>Fungi</taxon>
        <taxon>Dikarya</taxon>
        <taxon>Ascomycota</taxon>
        <taxon>Pezizomycotina</taxon>
        <taxon>Dothideomycetes</taxon>
        <taxon>Dothideomycetes incertae sedis</taxon>
        <taxon>Lineolatales</taxon>
        <taxon>Lineolataceae</taxon>
        <taxon>Lineolata</taxon>
    </lineage>
</organism>
<evidence type="ECO:0000313" key="3">
    <source>
        <dbReference type="Proteomes" id="UP000799766"/>
    </source>
</evidence>
<evidence type="ECO:0000313" key="2">
    <source>
        <dbReference type="EMBL" id="KAF2453124.1"/>
    </source>
</evidence>
<protein>
    <recommendedName>
        <fullName evidence="4">Secreted protein</fullName>
    </recommendedName>
</protein>
<name>A0A6A6NP01_9PEZI</name>
<proteinExistence type="predicted"/>
<dbReference type="OrthoDB" id="5418622at2759"/>
<keyword evidence="3" id="KW-1185">Reference proteome</keyword>
<evidence type="ECO:0000256" key="1">
    <source>
        <dbReference type="SAM" id="SignalP"/>
    </source>
</evidence>
<reference evidence="2" key="1">
    <citation type="journal article" date="2020" name="Stud. Mycol.">
        <title>101 Dothideomycetes genomes: a test case for predicting lifestyles and emergence of pathogens.</title>
        <authorList>
            <person name="Haridas S."/>
            <person name="Albert R."/>
            <person name="Binder M."/>
            <person name="Bloem J."/>
            <person name="Labutti K."/>
            <person name="Salamov A."/>
            <person name="Andreopoulos B."/>
            <person name="Baker S."/>
            <person name="Barry K."/>
            <person name="Bills G."/>
            <person name="Bluhm B."/>
            <person name="Cannon C."/>
            <person name="Castanera R."/>
            <person name="Culley D."/>
            <person name="Daum C."/>
            <person name="Ezra D."/>
            <person name="Gonzalez J."/>
            <person name="Henrissat B."/>
            <person name="Kuo A."/>
            <person name="Liang C."/>
            <person name="Lipzen A."/>
            <person name="Lutzoni F."/>
            <person name="Magnuson J."/>
            <person name="Mondo S."/>
            <person name="Nolan M."/>
            <person name="Ohm R."/>
            <person name="Pangilinan J."/>
            <person name="Park H.-J."/>
            <person name="Ramirez L."/>
            <person name="Alfaro M."/>
            <person name="Sun H."/>
            <person name="Tritt A."/>
            <person name="Yoshinaga Y."/>
            <person name="Zwiers L.-H."/>
            <person name="Turgeon B."/>
            <person name="Goodwin S."/>
            <person name="Spatafora J."/>
            <person name="Crous P."/>
            <person name="Grigoriev I."/>
        </authorList>
    </citation>
    <scope>NUCLEOTIDE SEQUENCE</scope>
    <source>
        <strain evidence="2">ATCC 16933</strain>
    </source>
</reference>
<keyword evidence="1" id="KW-0732">Signal</keyword>
<dbReference type="EMBL" id="MU001699">
    <property type="protein sequence ID" value="KAF2453124.1"/>
    <property type="molecule type" value="Genomic_DNA"/>
</dbReference>
<accession>A0A6A6NP01</accession>